<protein>
    <submittedName>
        <fullName evidence="8">FAD-containing monooxygenase EthA</fullName>
    </submittedName>
</protein>
<evidence type="ECO:0000256" key="3">
    <source>
        <dbReference type="ARBA" id="ARBA00022630"/>
    </source>
</evidence>
<comment type="similarity">
    <text evidence="2">Belongs to the FAD-binding monooxygenase family.</text>
</comment>
<keyword evidence="5" id="KW-0521">NADP</keyword>
<dbReference type="EMBL" id="PYYB01000001">
    <property type="protein sequence ID" value="PTL59719.1"/>
    <property type="molecule type" value="Genomic_DNA"/>
</dbReference>
<evidence type="ECO:0000256" key="6">
    <source>
        <dbReference type="ARBA" id="ARBA00023002"/>
    </source>
</evidence>
<dbReference type="AlphaFoldDB" id="A0A2T4UKE7"/>
<dbReference type="InterPro" id="IPR020946">
    <property type="entry name" value="Flavin_mOase-like"/>
</dbReference>
<dbReference type="GO" id="GO:0050660">
    <property type="term" value="F:flavin adenine dinucleotide binding"/>
    <property type="evidence" value="ECO:0007669"/>
    <property type="project" value="InterPro"/>
</dbReference>
<dbReference type="Gene3D" id="3.50.50.60">
    <property type="entry name" value="FAD/NAD(P)-binding domain"/>
    <property type="match status" value="3"/>
</dbReference>
<evidence type="ECO:0000313" key="8">
    <source>
        <dbReference type="EMBL" id="PTL59719.1"/>
    </source>
</evidence>
<dbReference type="GO" id="GO:0004499">
    <property type="term" value="F:N,N-dimethylaniline monooxygenase activity"/>
    <property type="evidence" value="ECO:0007669"/>
    <property type="project" value="InterPro"/>
</dbReference>
<keyword evidence="4" id="KW-0274">FAD</keyword>
<reference evidence="8 9" key="1">
    <citation type="submission" date="2018-03" db="EMBL/GenBank/DDBJ databases">
        <title>Aquarubrobacter algicola gen. nov., sp. nov., a novel actinobacterium isolated from shallow eutrophic lake during the end of cyanobacterial harmful algal blooms.</title>
        <authorList>
            <person name="Chun S.J."/>
        </authorList>
    </citation>
    <scope>NUCLEOTIDE SEQUENCE [LARGE SCALE GENOMIC DNA]</scope>
    <source>
        <strain evidence="8 9">Seoho-28</strain>
    </source>
</reference>
<comment type="cofactor">
    <cofactor evidence="1">
        <name>FAD</name>
        <dbReference type="ChEBI" id="CHEBI:57692"/>
    </cofactor>
</comment>
<organism evidence="8 9">
    <name type="scientific">Paraconexibacter algicola</name>
    <dbReference type="NCBI Taxonomy" id="2133960"/>
    <lineage>
        <taxon>Bacteria</taxon>
        <taxon>Bacillati</taxon>
        <taxon>Actinomycetota</taxon>
        <taxon>Thermoleophilia</taxon>
        <taxon>Solirubrobacterales</taxon>
        <taxon>Paraconexibacteraceae</taxon>
        <taxon>Paraconexibacter</taxon>
    </lineage>
</organism>
<keyword evidence="3" id="KW-0285">Flavoprotein</keyword>
<sequence>MSTTAEVDVLIVGAGISGIGAAHHLSTKRPGTSFAILDGRQEIGGTWSLFKYPGIRSDSDMPTFGYDFKPWTHEKSIAEAQYIVEYLQDTVDSAGIGPHIRFGHQVRRAEYATDTGTWTVTAERPDGETVEVTSRFLFLGTGYYDYEAGYTPEFAGLEDFEGRLVHPQHWPEDLDYTGKRVVVIGSGATAVTLIPSMARETAHITMLQRSPSYVLSIPSVDPVAQLLKRFVGQERAHQSTRRKNIRIQRGLYKLAQRYPKAVRKVIMADARRRLPKGYDVDTHFNPSYDPWDQRLCMVPDGDFFRSIRRGDASVVTDTIDRFVPEGIRLSSGRVLEADIVVTATGLNMLAFGRIELAVDGEDVSIPDCVVYKSMMLSNVPNFAFAFGYTNASWTLKVDLVCEHFCRLLDHMDAHGKTTFTPRLDREIRRAPLMDLSSGYVQRGIDRFPQAGAEGAWTVEMAYEADVARLREGPIEDADLVFGTASPREPATA</sequence>
<dbReference type="Pfam" id="PF00743">
    <property type="entry name" value="FMO-like"/>
    <property type="match status" value="1"/>
</dbReference>
<dbReference type="InterPro" id="IPR051820">
    <property type="entry name" value="FAD-binding_MO"/>
</dbReference>
<dbReference type="RefSeq" id="WP_107568362.1">
    <property type="nucleotide sequence ID" value="NZ_PYYB01000001.1"/>
</dbReference>
<evidence type="ECO:0000256" key="4">
    <source>
        <dbReference type="ARBA" id="ARBA00022827"/>
    </source>
</evidence>
<keyword evidence="9" id="KW-1185">Reference proteome</keyword>
<name>A0A2T4UKE7_9ACTN</name>
<evidence type="ECO:0000256" key="1">
    <source>
        <dbReference type="ARBA" id="ARBA00001974"/>
    </source>
</evidence>
<dbReference type="Pfam" id="PF13450">
    <property type="entry name" value="NAD_binding_8"/>
    <property type="match status" value="1"/>
</dbReference>
<evidence type="ECO:0000313" key="9">
    <source>
        <dbReference type="Proteomes" id="UP000240739"/>
    </source>
</evidence>
<gene>
    <name evidence="8" type="ORF">C7Y72_08665</name>
</gene>
<proteinExistence type="inferred from homology"/>
<comment type="caution">
    <text evidence="8">The sequence shown here is derived from an EMBL/GenBank/DDBJ whole genome shotgun (WGS) entry which is preliminary data.</text>
</comment>
<dbReference type="PANTHER" id="PTHR43872">
    <property type="entry name" value="MONOOXYGENASE, PUTATIVE (AFU_ORTHOLOGUE AFUA_8G02570)-RELATED"/>
    <property type="match status" value="1"/>
</dbReference>
<dbReference type="PANTHER" id="PTHR43872:SF1">
    <property type="entry name" value="MONOOXYGENASE, PUTATIVE (AFU_ORTHOLOGUE AFUA_8G02570)-RELATED"/>
    <property type="match status" value="1"/>
</dbReference>
<dbReference type="OrthoDB" id="5168853at2"/>
<evidence type="ECO:0000256" key="5">
    <source>
        <dbReference type="ARBA" id="ARBA00022857"/>
    </source>
</evidence>
<accession>A0A2T4UKE7</accession>
<dbReference type="SUPFAM" id="SSF51905">
    <property type="entry name" value="FAD/NAD(P)-binding domain"/>
    <property type="match status" value="1"/>
</dbReference>
<dbReference type="InterPro" id="IPR036188">
    <property type="entry name" value="FAD/NAD-bd_sf"/>
</dbReference>
<evidence type="ECO:0000256" key="7">
    <source>
        <dbReference type="ARBA" id="ARBA00023033"/>
    </source>
</evidence>
<dbReference type="GO" id="GO:0050661">
    <property type="term" value="F:NADP binding"/>
    <property type="evidence" value="ECO:0007669"/>
    <property type="project" value="InterPro"/>
</dbReference>
<keyword evidence="6" id="KW-0560">Oxidoreductase</keyword>
<evidence type="ECO:0000256" key="2">
    <source>
        <dbReference type="ARBA" id="ARBA00010139"/>
    </source>
</evidence>
<dbReference type="Proteomes" id="UP000240739">
    <property type="component" value="Unassembled WGS sequence"/>
</dbReference>
<dbReference type="FunFam" id="3.50.50.60:FF:000228">
    <property type="entry name" value="FAD-containing monooxygenase EthA"/>
    <property type="match status" value="1"/>
</dbReference>
<keyword evidence="7 8" id="KW-0503">Monooxygenase</keyword>